<dbReference type="GO" id="GO:0005737">
    <property type="term" value="C:cytoplasm"/>
    <property type="evidence" value="ECO:0007669"/>
    <property type="project" value="TreeGrafter"/>
</dbReference>
<evidence type="ECO:0000313" key="3">
    <source>
        <dbReference type="EMBL" id="QMW24277.1"/>
    </source>
</evidence>
<dbReference type="Pfam" id="PF00043">
    <property type="entry name" value="GST_C"/>
    <property type="match status" value="1"/>
</dbReference>
<dbReference type="InterPro" id="IPR004045">
    <property type="entry name" value="Glutathione_S-Trfase_N"/>
</dbReference>
<dbReference type="RefSeq" id="WP_182298125.1">
    <property type="nucleotide sequence ID" value="NZ_CP059851.1"/>
</dbReference>
<feature type="domain" description="GST N-terminal" evidence="1">
    <location>
        <begin position="1"/>
        <end position="77"/>
    </location>
</feature>
<organism evidence="3 4">
    <name type="scientific">Sandaracinobacteroides saxicola</name>
    <dbReference type="NCBI Taxonomy" id="2759707"/>
    <lineage>
        <taxon>Bacteria</taxon>
        <taxon>Pseudomonadati</taxon>
        <taxon>Pseudomonadota</taxon>
        <taxon>Alphaproteobacteria</taxon>
        <taxon>Sphingomonadales</taxon>
        <taxon>Sphingosinicellaceae</taxon>
        <taxon>Sandaracinobacteroides</taxon>
    </lineage>
</organism>
<dbReference type="EMBL" id="CP059851">
    <property type="protein sequence ID" value="QMW24277.1"/>
    <property type="molecule type" value="Genomic_DNA"/>
</dbReference>
<dbReference type="KEGG" id="sand:H3309_07440"/>
<accession>A0A7G5ILN5</accession>
<dbReference type="SFLD" id="SFLDS00019">
    <property type="entry name" value="Glutathione_Transferase_(cytos"/>
    <property type="match status" value="1"/>
</dbReference>
<keyword evidence="3" id="KW-0808">Transferase</keyword>
<dbReference type="Gene3D" id="1.20.1050.10">
    <property type="match status" value="2"/>
</dbReference>
<dbReference type="Gene3D" id="3.40.30.10">
    <property type="entry name" value="Glutaredoxin"/>
    <property type="match status" value="1"/>
</dbReference>
<evidence type="ECO:0000313" key="4">
    <source>
        <dbReference type="Proteomes" id="UP000515292"/>
    </source>
</evidence>
<dbReference type="SUPFAM" id="SSF47616">
    <property type="entry name" value="GST C-terminal domain-like"/>
    <property type="match status" value="1"/>
</dbReference>
<feature type="domain" description="GST C-terminal" evidence="2">
    <location>
        <begin position="82"/>
        <end position="233"/>
    </location>
</feature>
<evidence type="ECO:0000259" key="2">
    <source>
        <dbReference type="PROSITE" id="PS50405"/>
    </source>
</evidence>
<protein>
    <submittedName>
        <fullName evidence="3">Glutathione S-transferase family protein</fullName>
    </submittedName>
</protein>
<evidence type="ECO:0000259" key="1">
    <source>
        <dbReference type="PROSITE" id="PS50404"/>
    </source>
</evidence>
<dbReference type="InterPro" id="IPR004046">
    <property type="entry name" value="GST_C"/>
</dbReference>
<dbReference type="PANTHER" id="PTHR43968">
    <property type="match status" value="1"/>
</dbReference>
<dbReference type="InterPro" id="IPR036249">
    <property type="entry name" value="Thioredoxin-like_sf"/>
</dbReference>
<dbReference type="AlphaFoldDB" id="A0A7G5ILN5"/>
<dbReference type="GO" id="GO:0016740">
    <property type="term" value="F:transferase activity"/>
    <property type="evidence" value="ECO:0007669"/>
    <property type="project" value="UniProtKB-KW"/>
</dbReference>
<dbReference type="InterPro" id="IPR040079">
    <property type="entry name" value="Glutathione_S-Trfase"/>
</dbReference>
<dbReference type="PROSITE" id="PS50404">
    <property type="entry name" value="GST_NTER"/>
    <property type="match status" value="1"/>
</dbReference>
<dbReference type="Pfam" id="PF13417">
    <property type="entry name" value="GST_N_3"/>
    <property type="match status" value="1"/>
</dbReference>
<gene>
    <name evidence="3" type="ORF">H3309_07440</name>
</gene>
<dbReference type="InterPro" id="IPR050983">
    <property type="entry name" value="GST_Omega/HSP26"/>
</dbReference>
<proteinExistence type="predicted"/>
<dbReference type="CDD" id="cd00299">
    <property type="entry name" value="GST_C_family"/>
    <property type="match status" value="1"/>
</dbReference>
<keyword evidence="4" id="KW-1185">Reference proteome</keyword>
<sequence>MLILHGYEISPYSDKVRRALRLKGLAFQTNEIIVSKAGKAKHISPTGKFPVLDTPEGRIVDSSDILRWLDRAHPVPPLRPDNARDAALADILEDWADESLYFYDLSMRTWPHNREWFLKDLLHHEPAGLMRTILTRAIPGALSKVARTQGLGRKSEKTIVADLTVLYDALSALLTDNDWLAGPRLSHADLAVRVMLNVLDRTREGRSLRNARPALDAWCTRVDIAAPPKGISA</sequence>
<dbReference type="Proteomes" id="UP000515292">
    <property type="component" value="Chromosome"/>
</dbReference>
<dbReference type="InterPro" id="IPR010987">
    <property type="entry name" value="Glutathione-S-Trfase_C-like"/>
</dbReference>
<name>A0A7G5ILN5_9SPHN</name>
<dbReference type="SUPFAM" id="SSF52833">
    <property type="entry name" value="Thioredoxin-like"/>
    <property type="match status" value="1"/>
</dbReference>
<dbReference type="PROSITE" id="PS50405">
    <property type="entry name" value="GST_CTER"/>
    <property type="match status" value="1"/>
</dbReference>
<dbReference type="InterPro" id="IPR036282">
    <property type="entry name" value="Glutathione-S-Trfase_C_sf"/>
</dbReference>
<dbReference type="PANTHER" id="PTHR43968:SF6">
    <property type="entry name" value="GLUTATHIONE S-TRANSFERASE OMEGA"/>
    <property type="match status" value="1"/>
</dbReference>
<dbReference type="CDD" id="cd00570">
    <property type="entry name" value="GST_N_family"/>
    <property type="match status" value="1"/>
</dbReference>
<reference evidence="3 4" key="1">
    <citation type="submission" date="2020-07" db="EMBL/GenBank/DDBJ databases">
        <title>Complete genome sequence for Sandaracinobacter sp. M6.</title>
        <authorList>
            <person name="Tang Y."/>
            <person name="Liu Q."/>
            <person name="Guo Z."/>
            <person name="Lei P."/>
            <person name="Huang B."/>
        </authorList>
    </citation>
    <scope>NUCLEOTIDE SEQUENCE [LARGE SCALE GENOMIC DNA]</scope>
    <source>
        <strain evidence="3 4">M6</strain>
    </source>
</reference>